<organism evidence="2 3">
    <name type="scientific">Salmonella phage Jersey</name>
    <dbReference type="NCBI Taxonomy" id="1340534"/>
    <lineage>
        <taxon>Viruses</taxon>
        <taxon>Duplodnaviria</taxon>
        <taxon>Heunggongvirae</taxon>
        <taxon>Uroviricota</taxon>
        <taxon>Caudoviricetes</taxon>
        <taxon>Sarkviridae</taxon>
        <taxon>Guernseyvirinae</taxon>
        <taxon>Jerseyvirus</taxon>
        <taxon>Jerseyvirus jersey</taxon>
    </lineage>
</organism>
<evidence type="ECO:0000256" key="1">
    <source>
        <dbReference type="SAM" id="Phobius"/>
    </source>
</evidence>
<protein>
    <submittedName>
        <fullName evidence="2">Uncharacterized protein</fullName>
    </submittedName>
</protein>
<keyword evidence="1" id="KW-0472">Membrane</keyword>
<keyword evidence="3" id="KW-1185">Reference proteome</keyword>
<dbReference type="KEGG" id="vg:16900999"/>
<sequence>MGAPPLDTGINADEHGYFAVSGSPLHLVRVTRSFGFIVAPPAIVALIVAFREIEKY</sequence>
<name>S4X5A8_9CAUD</name>
<dbReference type="GeneID" id="16900999"/>
<keyword evidence="1" id="KW-0812">Transmembrane</keyword>
<dbReference type="EMBL" id="KF148055">
    <property type="protein sequence ID" value="AGP24944.1"/>
    <property type="molecule type" value="Genomic_DNA"/>
</dbReference>
<accession>S4X5A8</accession>
<gene>
    <name evidence="2" type="ORF">Jersey_56</name>
</gene>
<evidence type="ECO:0000313" key="2">
    <source>
        <dbReference type="EMBL" id="AGP24944.1"/>
    </source>
</evidence>
<reference evidence="2 3" key="1">
    <citation type="submission" date="2013-05" db="EMBL/GenBank/DDBJ databases">
        <authorList>
            <person name="Anany H."/>
            <person name="Corbeil J."/>
            <person name="Kropinski A.M."/>
            <person name="Moineau S."/>
            <person name="Plante P.-L."/>
            <person name="Tremblay D."/>
        </authorList>
    </citation>
    <scope>NUCLEOTIDE SEQUENCE [LARGE SCALE GENOMIC DNA]</scope>
</reference>
<proteinExistence type="predicted"/>
<keyword evidence="1" id="KW-1133">Transmembrane helix</keyword>
<feature type="transmembrane region" description="Helical" evidence="1">
    <location>
        <begin position="33"/>
        <end position="50"/>
    </location>
</feature>
<dbReference type="RefSeq" id="YP_008239765.1">
    <property type="nucleotide sequence ID" value="NC_021777.1"/>
</dbReference>
<dbReference type="Proteomes" id="UP000014902">
    <property type="component" value="Segment"/>
</dbReference>
<evidence type="ECO:0000313" key="3">
    <source>
        <dbReference type="Proteomes" id="UP000014902"/>
    </source>
</evidence>